<accession>A0A7D7RP40</accession>
<dbReference type="AlphaFoldDB" id="A0A7D7RP40"/>
<sequence>MTTSPAGAQPSPARAAGLTTPFTELVGIEYPIVQTGMGWVSGPSLTSATSNAGGLGILASATMTFAELETAIAKTKSLTDKPFGVNMRADATDAPERIDLLIREGVKVASFALAPKPELIAKLKDHGIVVIPSIGAAKHAVKVASWGADAVIVQGGEGGGHTGPVATTLLLPSVLDALAAKGIDMPVVAAGGFFDGRGLAASLAYGAQGVAMGTRFLLTSDSAVPDSVKQEYLARGLNDTVVSVKVDGMPHRVLRTPLVEALESGSPVRALVAAARNANEFKQMTGMHWSTMLKDGRTMKKSGERTWQQVIMAGNTPMLLKAGLVDGDTRAGVLASGQAVGMIEDLPSCDELIQSIMTQAHERLKTLGSLG</sequence>
<dbReference type="InterPro" id="IPR013785">
    <property type="entry name" value="Aldolase_TIM"/>
</dbReference>
<keyword evidence="3" id="KW-0560">Oxidoreductase</keyword>
<reference evidence="5" key="1">
    <citation type="submission" date="2020-07" db="EMBL/GenBank/DDBJ databases">
        <title>novel species isolated from the respiratory tract of Marmot.</title>
        <authorList>
            <person name="Zhang G."/>
        </authorList>
    </citation>
    <scope>NUCLEOTIDE SEQUENCE [LARGE SCALE GENOMIC DNA]</scope>
    <source>
        <strain evidence="5">686</strain>
    </source>
</reference>
<evidence type="ECO:0000313" key="5">
    <source>
        <dbReference type="Proteomes" id="UP000515663"/>
    </source>
</evidence>
<dbReference type="Proteomes" id="UP000515663">
    <property type="component" value="Chromosome"/>
</dbReference>
<dbReference type="KEGG" id="gji:H1R19_18875"/>
<evidence type="ECO:0000256" key="3">
    <source>
        <dbReference type="ARBA" id="ARBA00023002"/>
    </source>
</evidence>
<dbReference type="GO" id="GO:0018580">
    <property type="term" value="F:nitronate monooxygenase activity"/>
    <property type="evidence" value="ECO:0007669"/>
    <property type="project" value="InterPro"/>
</dbReference>
<evidence type="ECO:0000313" key="4">
    <source>
        <dbReference type="EMBL" id="QMT00913.1"/>
    </source>
</evidence>
<protein>
    <submittedName>
        <fullName evidence="4">Nitronate monooxygenase</fullName>
    </submittedName>
</protein>
<keyword evidence="1" id="KW-0285">Flavoprotein</keyword>
<dbReference type="InterPro" id="IPR004136">
    <property type="entry name" value="NMO"/>
</dbReference>
<organism evidence="4 5">
    <name type="scientific">Gordonia jinghuaiqii</name>
    <dbReference type="NCBI Taxonomy" id="2758710"/>
    <lineage>
        <taxon>Bacteria</taxon>
        <taxon>Bacillati</taxon>
        <taxon>Actinomycetota</taxon>
        <taxon>Actinomycetes</taxon>
        <taxon>Mycobacteriales</taxon>
        <taxon>Gordoniaceae</taxon>
        <taxon>Gordonia</taxon>
    </lineage>
</organism>
<proteinExistence type="predicted"/>
<dbReference type="PANTHER" id="PTHR32332:SF20">
    <property type="entry name" value="2-NITROPROPANE DIOXYGENASE-LIKE PROTEIN"/>
    <property type="match status" value="1"/>
</dbReference>
<keyword evidence="5" id="KW-1185">Reference proteome</keyword>
<name>A0A7D7RP40_9ACTN</name>
<evidence type="ECO:0000256" key="2">
    <source>
        <dbReference type="ARBA" id="ARBA00022643"/>
    </source>
</evidence>
<dbReference type="Pfam" id="PF03060">
    <property type="entry name" value="NMO"/>
    <property type="match status" value="2"/>
</dbReference>
<evidence type="ECO:0000256" key="1">
    <source>
        <dbReference type="ARBA" id="ARBA00022630"/>
    </source>
</evidence>
<dbReference type="Gene3D" id="3.20.20.70">
    <property type="entry name" value="Aldolase class I"/>
    <property type="match status" value="1"/>
</dbReference>
<dbReference type="RefSeq" id="WP_188328891.1">
    <property type="nucleotide sequence ID" value="NZ_CP059491.1"/>
</dbReference>
<gene>
    <name evidence="4" type="ORF">H1R19_18875</name>
</gene>
<dbReference type="EMBL" id="CP059491">
    <property type="protein sequence ID" value="QMT00913.1"/>
    <property type="molecule type" value="Genomic_DNA"/>
</dbReference>
<keyword evidence="4" id="KW-0503">Monooxygenase</keyword>
<dbReference type="PANTHER" id="PTHR32332">
    <property type="entry name" value="2-NITROPROPANE DIOXYGENASE"/>
    <property type="match status" value="1"/>
</dbReference>
<keyword evidence="2" id="KW-0288">FMN</keyword>
<dbReference type="CDD" id="cd04730">
    <property type="entry name" value="NPD_like"/>
    <property type="match status" value="1"/>
</dbReference>
<dbReference type="SUPFAM" id="SSF51412">
    <property type="entry name" value="Inosine monophosphate dehydrogenase (IMPDH)"/>
    <property type="match status" value="1"/>
</dbReference>